<keyword evidence="2" id="KW-0732">Signal</keyword>
<accession>A0ABD0WL21</accession>
<evidence type="ECO:0000256" key="1">
    <source>
        <dbReference type="SAM" id="MobiDB-lite"/>
    </source>
</evidence>
<comment type="caution">
    <text evidence="3">The sequence shown here is derived from an EMBL/GenBank/DDBJ whole genome shotgun (WGS) entry which is preliminary data.</text>
</comment>
<proteinExistence type="predicted"/>
<sequence>MAASLVSALLLHWSFSRVGAHFISGEAAMDIDSPDCVPSVFPYKSHNKTKTLQAKHNRVSRKRKGDEKNDRTPRPAKSNPAQDQTTAAIHAAASESTAPNDYRFDYCTEDMVPKFTYNGVKLKHSQLSTEYRNLHTDNTESPTHYEIDVYLD</sequence>
<feature type="chain" id="PRO_5044851059" evidence="2">
    <location>
        <begin position="21"/>
        <end position="152"/>
    </location>
</feature>
<dbReference type="EMBL" id="JAGEUA010000007">
    <property type="protein sequence ID" value="KAL0970505.1"/>
    <property type="molecule type" value="Genomic_DNA"/>
</dbReference>
<feature type="compositionally biased region" description="Basic and acidic residues" evidence="1">
    <location>
        <begin position="64"/>
        <end position="73"/>
    </location>
</feature>
<dbReference type="Proteomes" id="UP001557470">
    <property type="component" value="Unassembled WGS sequence"/>
</dbReference>
<reference evidence="3 4" key="1">
    <citation type="submission" date="2024-06" db="EMBL/GenBank/DDBJ databases">
        <authorList>
            <person name="Pan Q."/>
            <person name="Wen M."/>
            <person name="Jouanno E."/>
            <person name="Zahm M."/>
            <person name="Klopp C."/>
            <person name="Cabau C."/>
            <person name="Louis A."/>
            <person name="Berthelot C."/>
            <person name="Parey E."/>
            <person name="Roest Crollius H."/>
            <person name="Montfort J."/>
            <person name="Robinson-Rechavi M."/>
            <person name="Bouchez O."/>
            <person name="Lampietro C."/>
            <person name="Lopez Roques C."/>
            <person name="Donnadieu C."/>
            <person name="Postlethwait J."/>
            <person name="Bobe J."/>
            <person name="Verreycken H."/>
            <person name="Guiguen Y."/>
        </authorList>
    </citation>
    <scope>NUCLEOTIDE SEQUENCE [LARGE SCALE GENOMIC DNA]</scope>
    <source>
        <strain evidence="3">Up_M1</strain>
        <tissue evidence="3">Testis</tissue>
    </source>
</reference>
<feature type="signal peptide" evidence="2">
    <location>
        <begin position="1"/>
        <end position="20"/>
    </location>
</feature>
<evidence type="ECO:0000313" key="3">
    <source>
        <dbReference type="EMBL" id="KAL0970505.1"/>
    </source>
</evidence>
<organism evidence="3 4">
    <name type="scientific">Umbra pygmaea</name>
    <name type="common">Eastern mudminnow</name>
    <dbReference type="NCBI Taxonomy" id="75934"/>
    <lineage>
        <taxon>Eukaryota</taxon>
        <taxon>Metazoa</taxon>
        <taxon>Chordata</taxon>
        <taxon>Craniata</taxon>
        <taxon>Vertebrata</taxon>
        <taxon>Euteleostomi</taxon>
        <taxon>Actinopterygii</taxon>
        <taxon>Neopterygii</taxon>
        <taxon>Teleostei</taxon>
        <taxon>Protacanthopterygii</taxon>
        <taxon>Esociformes</taxon>
        <taxon>Umbridae</taxon>
        <taxon>Umbra</taxon>
    </lineage>
</organism>
<evidence type="ECO:0000313" key="4">
    <source>
        <dbReference type="Proteomes" id="UP001557470"/>
    </source>
</evidence>
<keyword evidence="4" id="KW-1185">Reference proteome</keyword>
<name>A0ABD0WL21_UMBPY</name>
<feature type="region of interest" description="Disordered" evidence="1">
    <location>
        <begin position="47"/>
        <end position="96"/>
    </location>
</feature>
<feature type="compositionally biased region" description="Basic residues" evidence="1">
    <location>
        <begin position="47"/>
        <end position="63"/>
    </location>
</feature>
<gene>
    <name evidence="3" type="ORF">UPYG_G00242980</name>
</gene>
<protein>
    <submittedName>
        <fullName evidence="3">Uncharacterized protein</fullName>
    </submittedName>
</protein>
<feature type="compositionally biased region" description="Low complexity" evidence="1">
    <location>
        <begin position="81"/>
        <end position="96"/>
    </location>
</feature>
<dbReference type="AlphaFoldDB" id="A0ABD0WL21"/>
<evidence type="ECO:0000256" key="2">
    <source>
        <dbReference type="SAM" id="SignalP"/>
    </source>
</evidence>